<reference evidence="2 3" key="1">
    <citation type="journal article" date="2018" name="Cell">
        <title>The Chara Genome: Secondary Complexity and Implications for Plant Terrestrialization.</title>
        <authorList>
            <person name="Nishiyama T."/>
            <person name="Sakayama H."/>
            <person name="Vries J.D."/>
            <person name="Buschmann H."/>
            <person name="Saint-Marcoux D."/>
            <person name="Ullrich K.K."/>
            <person name="Haas F.B."/>
            <person name="Vanderstraeten L."/>
            <person name="Becker D."/>
            <person name="Lang D."/>
            <person name="Vosolsobe S."/>
            <person name="Rombauts S."/>
            <person name="Wilhelmsson P.K.I."/>
            <person name="Janitza P."/>
            <person name="Kern R."/>
            <person name="Heyl A."/>
            <person name="Rumpler F."/>
            <person name="Villalobos L.I.A.C."/>
            <person name="Clay J.M."/>
            <person name="Skokan R."/>
            <person name="Toyoda A."/>
            <person name="Suzuki Y."/>
            <person name="Kagoshima H."/>
            <person name="Schijlen E."/>
            <person name="Tajeshwar N."/>
            <person name="Catarino B."/>
            <person name="Hetherington A.J."/>
            <person name="Saltykova A."/>
            <person name="Bonnot C."/>
            <person name="Breuninger H."/>
            <person name="Symeonidi A."/>
            <person name="Radhakrishnan G.V."/>
            <person name="Van Nieuwerburgh F."/>
            <person name="Deforce D."/>
            <person name="Chang C."/>
            <person name="Karol K.G."/>
            <person name="Hedrich R."/>
            <person name="Ulvskov P."/>
            <person name="Glockner G."/>
            <person name="Delwiche C.F."/>
            <person name="Petrasek J."/>
            <person name="Van de Peer Y."/>
            <person name="Friml J."/>
            <person name="Beilby M."/>
            <person name="Dolan L."/>
            <person name="Kohara Y."/>
            <person name="Sugano S."/>
            <person name="Fujiyama A."/>
            <person name="Delaux P.-M."/>
            <person name="Quint M."/>
            <person name="TheiBen G."/>
            <person name="Hagemann M."/>
            <person name="Harholt J."/>
            <person name="Dunand C."/>
            <person name="Zachgo S."/>
            <person name="Langdale J."/>
            <person name="Maumus F."/>
            <person name="Straeten D.V.D."/>
            <person name="Gould S.B."/>
            <person name="Rensing S.A."/>
        </authorList>
    </citation>
    <scope>NUCLEOTIDE SEQUENCE [LARGE SCALE GENOMIC DNA]</scope>
    <source>
        <strain evidence="2 3">S276</strain>
    </source>
</reference>
<name>A0A388KQX8_CHABU</name>
<protein>
    <submittedName>
        <fullName evidence="2">Uncharacterized protein</fullName>
    </submittedName>
</protein>
<organism evidence="2 3">
    <name type="scientific">Chara braunii</name>
    <name type="common">Braun's stonewort</name>
    <dbReference type="NCBI Taxonomy" id="69332"/>
    <lineage>
        <taxon>Eukaryota</taxon>
        <taxon>Viridiplantae</taxon>
        <taxon>Streptophyta</taxon>
        <taxon>Charophyceae</taxon>
        <taxon>Charales</taxon>
        <taxon>Characeae</taxon>
        <taxon>Chara</taxon>
    </lineage>
</organism>
<comment type="caution">
    <text evidence="2">The sequence shown here is derived from an EMBL/GenBank/DDBJ whole genome shotgun (WGS) entry which is preliminary data.</text>
</comment>
<feature type="region of interest" description="Disordered" evidence="1">
    <location>
        <begin position="179"/>
        <end position="224"/>
    </location>
</feature>
<feature type="compositionally biased region" description="Basic residues" evidence="1">
    <location>
        <begin position="180"/>
        <end position="196"/>
    </location>
</feature>
<proteinExistence type="predicted"/>
<evidence type="ECO:0000313" key="3">
    <source>
        <dbReference type="Proteomes" id="UP000265515"/>
    </source>
</evidence>
<sequence length="246" mass="28521">MCIRDRVRRKLKREKEMEEERRRQEEEDERRMQKELRRAEKKHKKAEKARQEATLRAEMKKDVMLHAAMMMKGIKDDWINKWKSEVLPTLTGGRNDSKGKEKVVYASESDYHSDGSDDGSDTRVTQELSIKTSGLCLTEKRKRAEDVVLENNPPMELPPKRTPQRGAVKSYKANLPMTRARQKRARTPTPAKKKTPVKTPLSKMTMSPLKKSPPSGRLTPTSRTLARLRYRDAIMCELKDCNADEL</sequence>
<evidence type="ECO:0000313" key="2">
    <source>
        <dbReference type="EMBL" id="GBG72439.1"/>
    </source>
</evidence>
<feature type="compositionally biased region" description="Basic residues" evidence="1">
    <location>
        <begin position="1"/>
        <end position="12"/>
    </location>
</feature>
<feature type="compositionally biased region" description="Basic and acidic residues" evidence="1">
    <location>
        <begin position="13"/>
        <end position="38"/>
    </location>
</feature>
<dbReference type="AlphaFoldDB" id="A0A388KQX8"/>
<dbReference type="Gramene" id="GBG72439">
    <property type="protein sequence ID" value="GBG72439"/>
    <property type="gene ID" value="CBR_g12015"/>
</dbReference>
<dbReference type="EMBL" id="BFEA01000165">
    <property type="protein sequence ID" value="GBG72439.1"/>
    <property type="molecule type" value="Genomic_DNA"/>
</dbReference>
<accession>A0A388KQX8</accession>
<dbReference type="Proteomes" id="UP000265515">
    <property type="component" value="Unassembled WGS sequence"/>
</dbReference>
<keyword evidence="3" id="KW-1185">Reference proteome</keyword>
<evidence type="ECO:0000256" key="1">
    <source>
        <dbReference type="SAM" id="MobiDB-lite"/>
    </source>
</evidence>
<feature type="region of interest" description="Disordered" evidence="1">
    <location>
        <begin position="1"/>
        <end position="53"/>
    </location>
</feature>
<gene>
    <name evidence="2" type="ORF">CBR_g12015</name>
</gene>